<evidence type="ECO:0000256" key="1">
    <source>
        <dbReference type="ARBA" id="ARBA00006781"/>
    </source>
</evidence>
<evidence type="ECO:0000256" key="2">
    <source>
        <dbReference type="PIRNR" id="PIRNR028983"/>
    </source>
</evidence>
<proteinExistence type="inferred from homology"/>
<keyword evidence="5" id="KW-1185">Reference proteome</keyword>
<dbReference type="PANTHER" id="PTHR13261:SF0">
    <property type="entry name" value="BRCA2 AND CDKN1A-INTERACTING PROTEIN"/>
    <property type="match status" value="1"/>
</dbReference>
<dbReference type="Proteomes" id="UP000077202">
    <property type="component" value="Unassembled WGS sequence"/>
</dbReference>
<dbReference type="PIRSF" id="PIRSF028983">
    <property type="entry name" value="BCP1"/>
    <property type="match status" value="1"/>
</dbReference>
<feature type="compositionally biased region" description="Low complexity" evidence="3">
    <location>
        <begin position="21"/>
        <end position="48"/>
    </location>
</feature>
<gene>
    <name evidence="4" type="ORF">AXG93_2016s1100</name>
</gene>
<reference evidence="4" key="1">
    <citation type="submission" date="2016-03" db="EMBL/GenBank/DDBJ databases">
        <title>Mechanisms controlling the formation of the plant cell surface in tip-growing cells are functionally conserved among land plants.</title>
        <authorList>
            <person name="Honkanen S."/>
            <person name="Jones V.A."/>
            <person name="Morieri G."/>
            <person name="Champion C."/>
            <person name="Hetherington A.J."/>
            <person name="Kelly S."/>
            <person name="Saint-Marcoux D."/>
            <person name="Proust H."/>
            <person name="Prescott H."/>
            <person name="Dolan L."/>
        </authorList>
    </citation>
    <scope>NUCLEOTIDE SEQUENCE [LARGE SCALE GENOMIC DNA]</scope>
    <source>
        <tissue evidence="4">Whole gametophyte</tissue>
    </source>
</reference>
<evidence type="ECO:0000313" key="4">
    <source>
        <dbReference type="EMBL" id="OAE24705.1"/>
    </source>
</evidence>
<dbReference type="InterPro" id="IPR025602">
    <property type="entry name" value="BCP1_family"/>
</dbReference>
<accession>A0A176VX27</accession>
<dbReference type="GO" id="GO:0005634">
    <property type="term" value="C:nucleus"/>
    <property type="evidence" value="ECO:0007669"/>
    <property type="project" value="TreeGrafter"/>
</dbReference>
<sequence>MAATQECIFTSVMAKRKARQVSPEAAPSSPSESSEGPTGSESSSGSDVTESEDDSPSSSSGVSDEEGIVNVDFEFFDPKPTDFHGVKALLKSYLEDTLWDISGFVDIFLAQTTVGTVVKTSNDDNPIGILTALNLARYKDRACMKEIYQYLWKNSNGKAERENLETMWNKQAKDVGLIVSERLVNIPIDLVPPLYNSLLDEVMWATEDEPTKELQNFFKFKDYVIVTRVFVEHSKKKGSDDGKQAKVGIIQKQKGVTEDKGELIYVKPEDEIFHQLCTWSFTFPVNAESLAAHETKNVKQLRLVMGFQAKRMAAFRDAVKNLAEDGDETNATDS</sequence>
<dbReference type="Pfam" id="PF13862">
    <property type="entry name" value="BCCIP"/>
    <property type="match status" value="1"/>
</dbReference>
<feature type="region of interest" description="Disordered" evidence="3">
    <location>
        <begin position="1"/>
        <end position="64"/>
    </location>
</feature>
<dbReference type="EMBL" id="LVLJ01002490">
    <property type="protein sequence ID" value="OAE24705.1"/>
    <property type="molecule type" value="Genomic_DNA"/>
</dbReference>
<comment type="similarity">
    <text evidence="1 2">Belongs to the BCP1 family.</text>
</comment>
<comment type="caution">
    <text evidence="4">The sequence shown here is derived from an EMBL/GenBank/DDBJ whole genome shotgun (WGS) entry which is preliminary data.</text>
</comment>
<organism evidence="4 5">
    <name type="scientific">Marchantia polymorpha subsp. ruderalis</name>
    <dbReference type="NCBI Taxonomy" id="1480154"/>
    <lineage>
        <taxon>Eukaryota</taxon>
        <taxon>Viridiplantae</taxon>
        <taxon>Streptophyta</taxon>
        <taxon>Embryophyta</taxon>
        <taxon>Marchantiophyta</taxon>
        <taxon>Marchantiopsida</taxon>
        <taxon>Marchantiidae</taxon>
        <taxon>Marchantiales</taxon>
        <taxon>Marchantiaceae</taxon>
        <taxon>Marchantia</taxon>
    </lineage>
</organism>
<protein>
    <recommendedName>
        <fullName evidence="2">Protein BCCIP homolog</fullName>
    </recommendedName>
</protein>
<dbReference type="PANTHER" id="PTHR13261">
    <property type="entry name" value="BRCA2 AND CDKN1A INTERACTING PROTEIN"/>
    <property type="match status" value="1"/>
</dbReference>
<name>A0A176VX27_MARPO</name>
<evidence type="ECO:0000256" key="3">
    <source>
        <dbReference type="SAM" id="MobiDB-lite"/>
    </source>
</evidence>
<evidence type="ECO:0000313" key="5">
    <source>
        <dbReference type="Proteomes" id="UP000077202"/>
    </source>
</evidence>
<dbReference type="AlphaFoldDB" id="A0A176VX27"/>